<proteinExistence type="predicted"/>
<accession>A0A069AWF6</accession>
<reference evidence="2" key="1">
    <citation type="submission" date="2014-07" db="EMBL/GenBank/DDBJ databases">
        <authorList>
            <person name="Monot Marc"/>
        </authorList>
    </citation>
    <scope>NUCLEOTIDE SEQUENCE</scope>
    <source>
        <strain evidence="2">7032989</strain>
    </source>
</reference>
<dbReference type="EMBL" id="LK933235">
    <property type="protein sequence ID" value="CDT52813.1"/>
    <property type="molecule type" value="Genomic_DNA"/>
</dbReference>
<protein>
    <submittedName>
        <fullName evidence="2">Uncharacterized protein</fullName>
    </submittedName>
</protein>
<sequence length="60" mass="6509">MENGTEEAETEAAEAAEEEAADTEDIATAVIDNRRIPFDRSIAEGLMPSESEISPVRPVF</sequence>
<organism evidence="2">
    <name type="scientific">Clostridioides difficile</name>
    <name type="common">Peptoclostridium difficile</name>
    <dbReference type="NCBI Taxonomy" id="1496"/>
    <lineage>
        <taxon>Bacteria</taxon>
        <taxon>Bacillati</taxon>
        <taxon>Bacillota</taxon>
        <taxon>Clostridia</taxon>
        <taxon>Peptostreptococcales</taxon>
        <taxon>Peptostreptococcaceae</taxon>
        <taxon>Clostridioides</taxon>
    </lineage>
</organism>
<evidence type="ECO:0000256" key="1">
    <source>
        <dbReference type="SAM" id="MobiDB-lite"/>
    </source>
</evidence>
<name>A0A069AWF6_CLODI</name>
<gene>
    <name evidence="2" type="ORF">BN1095_5470001</name>
</gene>
<feature type="region of interest" description="Disordered" evidence="1">
    <location>
        <begin position="1"/>
        <end position="26"/>
    </location>
</feature>
<feature type="compositionally biased region" description="Acidic residues" evidence="1">
    <location>
        <begin position="1"/>
        <end position="25"/>
    </location>
</feature>
<evidence type="ECO:0000313" key="2">
    <source>
        <dbReference type="EMBL" id="CDT52813.1"/>
    </source>
</evidence>
<dbReference type="AlphaFoldDB" id="A0A069AWF6"/>